<dbReference type="Pfam" id="PF13561">
    <property type="entry name" value="adh_short_C2"/>
    <property type="match status" value="1"/>
</dbReference>
<dbReference type="InterPro" id="IPR052992">
    <property type="entry name" value="SDR_member_12"/>
</dbReference>
<evidence type="ECO:0000313" key="2">
    <source>
        <dbReference type="Proteomes" id="UP000198981"/>
    </source>
</evidence>
<dbReference type="PANTHER" id="PTHR44656">
    <property type="entry name" value="DEHYDROGENASE/REDUCTASE SDR FAMILY MEMBER 12"/>
    <property type="match status" value="1"/>
</dbReference>
<reference evidence="2" key="1">
    <citation type="submission" date="2016-10" db="EMBL/GenBank/DDBJ databases">
        <authorList>
            <person name="Varghese N."/>
            <person name="Submissions S."/>
        </authorList>
    </citation>
    <scope>NUCLEOTIDE SEQUENCE [LARGE SCALE GENOMIC DNA]</scope>
    <source>
        <strain evidence="2">DSM 45722</strain>
    </source>
</reference>
<dbReference type="PANTHER" id="PTHR44656:SF7">
    <property type="entry name" value="DEHYDROGENASE_REDUCTASE SDR FAMILY MEMBER 12"/>
    <property type="match status" value="1"/>
</dbReference>
<dbReference type="InterPro" id="IPR002347">
    <property type="entry name" value="SDR_fam"/>
</dbReference>
<dbReference type="SUPFAM" id="SSF51735">
    <property type="entry name" value="NAD(P)-binding Rossmann-fold domains"/>
    <property type="match status" value="1"/>
</dbReference>
<gene>
    <name evidence="1" type="ORF">SAMN03159343_3234</name>
</gene>
<evidence type="ECO:0000313" key="1">
    <source>
        <dbReference type="EMBL" id="SCX55257.1"/>
    </source>
</evidence>
<sequence>MCGVPALTRLADALLDRAVVPGYSKVGPALRRRWWPADPAPGSMAGRRVLVTGATSGIGTAIAEGLLGLGATVHVLGRDRAKTDDLVARLERGIPGGVGGRGRADGARVVAEVCDVGDLDAVRTWAEEFTGRVDELHGLVHNAGTLPAERSETAQGHELTLAVHVLSPHLMTALLTDVLSPDAAVVWMSSGGMYGAGLRADDLEFTDGEYSGVRAYARTKRMQVVLAAEWARRLPGRHVYSTHPGWVATDGVTASIPAFGKVMAPLLRTPADGADTTVWLLATRPASRPPHFWHDRAQRPSTLGWERGQDPGKVRRFLDQVATAADVPG</sequence>
<accession>A0A1G4YP71</accession>
<keyword evidence="2" id="KW-1185">Reference proteome</keyword>
<dbReference type="Proteomes" id="UP000198981">
    <property type="component" value="Unassembled WGS sequence"/>
</dbReference>
<protein>
    <submittedName>
        <fullName evidence="1">NAD(P)-dependent dehydrogenase, short-chain alcohol dehydrogenase family</fullName>
    </submittedName>
</protein>
<dbReference type="STRING" id="1960309.SAMN03159343_3234"/>
<dbReference type="Gene3D" id="3.40.50.720">
    <property type="entry name" value="NAD(P)-binding Rossmann-like Domain"/>
    <property type="match status" value="1"/>
</dbReference>
<dbReference type="OrthoDB" id="3772961at2"/>
<dbReference type="AlphaFoldDB" id="A0A1G4YP71"/>
<dbReference type="PRINTS" id="PR00081">
    <property type="entry name" value="GDHRDH"/>
</dbReference>
<dbReference type="InterPro" id="IPR036291">
    <property type="entry name" value="NAD(P)-bd_dom_sf"/>
</dbReference>
<name>A0A1G4YP71_9ACTN</name>
<dbReference type="EMBL" id="FMUH01000005">
    <property type="protein sequence ID" value="SCX55257.1"/>
    <property type="molecule type" value="Genomic_DNA"/>
</dbReference>
<proteinExistence type="predicted"/>
<organism evidence="1 2">
    <name type="scientific">Klenkia marina</name>
    <dbReference type="NCBI Taxonomy" id="1960309"/>
    <lineage>
        <taxon>Bacteria</taxon>
        <taxon>Bacillati</taxon>
        <taxon>Actinomycetota</taxon>
        <taxon>Actinomycetes</taxon>
        <taxon>Geodermatophilales</taxon>
        <taxon>Geodermatophilaceae</taxon>
        <taxon>Klenkia</taxon>
    </lineage>
</organism>